<dbReference type="EMBL" id="CP046172">
    <property type="protein sequence ID" value="QIS14733.1"/>
    <property type="molecule type" value="Genomic_DNA"/>
</dbReference>
<keyword evidence="3" id="KW-1185">Reference proteome</keyword>
<name>A0A6G9YP84_9NOCA</name>
<sequence>MFSTTKSSAARRTLARVAVAGALTAIPLTALAIPASADPALPGATEVHHHWRDCDGFGPFRDWNCDDGLGPFDNDWRDNDWHWRHHDDPFWQFFHGRPSTGSFGSS</sequence>
<organism evidence="2 3">
    <name type="scientific">Nocardia arthritidis</name>
    <dbReference type="NCBI Taxonomy" id="228602"/>
    <lineage>
        <taxon>Bacteria</taxon>
        <taxon>Bacillati</taxon>
        <taxon>Actinomycetota</taxon>
        <taxon>Actinomycetes</taxon>
        <taxon>Mycobacteriales</taxon>
        <taxon>Nocardiaceae</taxon>
        <taxon>Nocardia</taxon>
    </lineage>
</organism>
<dbReference type="KEGG" id="nah:F5544_34500"/>
<proteinExistence type="predicted"/>
<keyword evidence="1" id="KW-0732">Signal</keyword>
<feature type="chain" id="PRO_5038444355" evidence="1">
    <location>
        <begin position="33"/>
        <end position="106"/>
    </location>
</feature>
<feature type="signal peptide" evidence="1">
    <location>
        <begin position="1"/>
        <end position="32"/>
    </location>
</feature>
<reference evidence="2 3" key="1">
    <citation type="journal article" date="2019" name="ACS Chem. Biol.">
        <title>Identification and Mobilization of a Cryptic Antibiotic Biosynthesis Gene Locus from a Human-Pathogenic Nocardia Isolate.</title>
        <authorList>
            <person name="Herisse M."/>
            <person name="Ishida K."/>
            <person name="Porter J.L."/>
            <person name="Howden B."/>
            <person name="Hertweck C."/>
            <person name="Stinear T.P."/>
            <person name="Pidot S.J."/>
        </authorList>
    </citation>
    <scope>NUCLEOTIDE SEQUENCE [LARGE SCALE GENOMIC DNA]</scope>
    <source>
        <strain evidence="2 3">AUSMDU00012717</strain>
    </source>
</reference>
<dbReference type="Proteomes" id="UP000503540">
    <property type="component" value="Chromosome"/>
</dbReference>
<protein>
    <submittedName>
        <fullName evidence="2">Uncharacterized protein</fullName>
    </submittedName>
</protein>
<evidence type="ECO:0000313" key="2">
    <source>
        <dbReference type="EMBL" id="QIS14733.1"/>
    </source>
</evidence>
<dbReference type="AlphaFoldDB" id="A0A6G9YP84"/>
<evidence type="ECO:0000313" key="3">
    <source>
        <dbReference type="Proteomes" id="UP000503540"/>
    </source>
</evidence>
<dbReference type="RefSeq" id="WP_167477091.1">
    <property type="nucleotide sequence ID" value="NZ_CP046172.1"/>
</dbReference>
<accession>A0A6G9YP84</accession>
<evidence type="ECO:0000256" key="1">
    <source>
        <dbReference type="SAM" id="SignalP"/>
    </source>
</evidence>
<gene>
    <name evidence="2" type="ORF">F5544_34500</name>
</gene>